<dbReference type="InterPro" id="IPR050951">
    <property type="entry name" value="Retrovirus_Pol_polyprotein"/>
</dbReference>
<comment type="caution">
    <text evidence="9">The sequence shown here is derived from an EMBL/GenBank/DDBJ whole genome shotgun (WGS) entry which is preliminary data.</text>
</comment>
<keyword evidence="3" id="KW-0548">Nucleotidyltransferase</keyword>
<proteinExistence type="predicted"/>
<reference evidence="9 10" key="1">
    <citation type="submission" date="2023-02" db="EMBL/GenBank/DDBJ databases">
        <title>LHISI_Scaffold_Assembly.</title>
        <authorList>
            <person name="Stuart O.P."/>
            <person name="Cleave R."/>
            <person name="Magrath M.J.L."/>
            <person name="Mikheyev A.S."/>
        </authorList>
    </citation>
    <scope>NUCLEOTIDE SEQUENCE [LARGE SCALE GENOMIC DNA]</scope>
    <source>
        <strain evidence="9">Daus_M_001</strain>
        <tissue evidence="9">Leg muscle</tissue>
    </source>
</reference>
<sequence>MPVNAQFLLKDGMSADPDKVATIVWIKNTRSVQELQRFLGMITYLAKFIPQMSKLAFKNLKESLEFFPVLRFYDHTKPVTLSVDASSHSVASVLLQGNHPVCYASKLLTKAQLNYSQLKKEALAILVACKKFHGYICGNQNVLVDTDHKPLEPIFMKPLLDAPARLQRILFEVFLYNPVVTYKNGSELYVADALSRDCGNCPEPDAPPTFDVQVVIPMSKESTLRLAREHVFWDRMTQDVTEYVRKCATEEEETPPVLGCMLRLIYLFQLKGKDYLIVADSYSGYFDFVKLSSTTSEHIIAALKRWFSQHVIPDKLHTDGGPRYTSHEFEQFRRKWNFTRADI</sequence>
<dbReference type="InterPro" id="IPR001584">
    <property type="entry name" value="Integrase_cat-core"/>
</dbReference>
<dbReference type="InterPro" id="IPR043128">
    <property type="entry name" value="Rev_trsase/Diguanyl_cyclase"/>
</dbReference>
<dbReference type="Pfam" id="PF00665">
    <property type="entry name" value="rve"/>
    <property type="match status" value="1"/>
</dbReference>
<keyword evidence="7" id="KW-0695">RNA-directed DNA polymerase</keyword>
<dbReference type="Proteomes" id="UP001159363">
    <property type="component" value="Chromosome 3"/>
</dbReference>
<evidence type="ECO:0000256" key="1">
    <source>
        <dbReference type="ARBA" id="ARBA00012493"/>
    </source>
</evidence>
<dbReference type="PANTHER" id="PTHR37984">
    <property type="entry name" value="PROTEIN CBG26694"/>
    <property type="match status" value="1"/>
</dbReference>
<dbReference type="PROSITE" id="PS50994">
    <property type="entry name" value="INTEGRASE"/>
    <property type="match status" value="1"/>
</dbReference>
<dbReference type="Gene3D" id="3.30.420.10">
    <property type="entry name" value="Ribonuclease H-like superfamily/Ribonuclease H"/>
    <property type="match status" value="1"/>
</dbReference>
<dbReference type="Gene3D" id="3.30.70.270">
    <property type="match status" value="1"/>
</dbReference>
<dbReference type="EMBL" id="JARBHB010000003">
    <property type="protein sequence ID" value="KAJ8890209.1"/>
    <property type="molecule type" value="Genomic_DNA"/>
</dbReference>
<dbReference type="InterPro" id="IPR036397">
    <property type="entry name" value="RNaseH_sf"/>
</dbReference>
<dbReference type="InterPro" id="IPR041373">
    <property type="entry name" value="RT_RNaseH"/>
</dbReference>
<evidence type="ECO:0000256" key="5">
    <source>
        <dbReference type="ARBA" id="ARBA00022759"/>
    </source>
</evidence>
<gene>
    <name evidence="9" type="ORF">PR048_009717</name>
</gene>
<dbReference type="PANTHER" id="PTHR37984:SF8">
    <property type="entry name" value="CCHC-TYPE DOMAIN-CONTAINING PROTEIN"/>
    <property type="match status" value="1"/>
</dbReference>
<evidence type="ECO:0000259" key="8">
    <source>
        <dbReference type="PROSITE" id="PS50994"/>
    </source>
</evidence>
<evidence type="ECO:0000256" key="7">
    <source>
        <dbReference type="ARBA" id="ARBA00022918"/>
    </source>
</evidence>
<evidence type="ECO:0000313" key="10">
    <source>
        <dbReference type="Proteomes" id="UP001159363"/>
    </source>
</evidence>
<dbReference type="InterPro" id="IPR012337">
    <property type="entry name" value="RNaseH-like_sf"/>
</dbReference>
<evidence type="ECO:0000313" key="9">
    <source>
        <dbReference type="EMBL" id="KAJ8890209.1"/>
    </source>
</evidence>
<dbReference type="EC" id="2.7.7.49" evidence="1"/>
<dbReference type="Gene3D" id="1.10.340.70">
    <property type="match status" value="1"/>
</dbReference>
<dbReference type="Pfam" id="PF17921">
    <property type="entry name" value="Integrase_H2C2"/>
    <property type="match status" value="1"/>
</dbReference>
<keyword evidence="2" id="KW-0808">Transferase</keyword>
<dbReference type="CDD" id="cd09274">
    <property type="entry name" value="RNase_HI_RT_Ty3"/>
    <property type="match status" value="1"/>
</dbReference>
<evidence type="ECO:0000256" key="2">
    <source>
        <dbReference type="ARBA" id="ARBA00022679"/>
    </source>
</evidence>
<feature type="domain" description="Integrase catalytic" evidence="8">
    <location>
        <begin position="251"/>
        <end position="343"/>
    </location>
</feature>
<evidence type="ECO:0000256" key="4">
    <source>
        <dbReference type="ARBA" id="ARBA00022722"/>
    </source>
</evidence>
<evidence type="ECO:0000256" key="3">
    <source>
        <dbReference type="ARBA" id="ARBA00022695"/>
    </source>
</evidence>
<evidence type="ECO:0000256" key="6">
    <source>
        <dbReference type="ARBA" id="ARBA00022801"/>
    </source>
</evidence>
<dbReference type="Pfam" id="PF17917">
    <property type="entry name" value="RT_RNaseH"/>
    <property type="match status" value="1"/>
</dbReference>
<accession>A0ABQ9I0R4</accession>
<name>A0ABQ9I0R4_9NEOP</name>
<protein>
    <recommendedName>
        <fullName evidence="1">RNA-directed DNA polymerase</fullName>
        <ecNumber evidence="1">2.7.7.49</ecNumber>
    </recommendedName>
</protein>
<dbReference type="InterPro" id="IPR041588">
    <property type="entry name" value="Integrase_H2C2"/>
</dbReference>
<dbReference type="SUPFAM" id="SSF53098">
    <property type="entry name" value="Ribonuclease H-like"/>
    <property type="match status" value="1"/>
</dbReference>
<keyword evidence="4" id="KW-0540">Nuclease</keyword>
<organism evidence="9 10">
    <name type="scientific">Dryococelus australis</name>
    <dbReference type="NCBI Taxonomy" id="614101"/>
    <lineage>
        <taxon>Eukaryota</taxon>
        <taxon>Metazoa</taxon>
        <taxon>Ecdysozoa</taxon>
        <taxon>Arthropoda</taxon>
        <taxon>Hexapoda</taxon>
        <taxon>Insecta</taxon>
        <taxon>Pterygota</taxon>
        <taxon>Neoptera</taxon>
        <taxon>Polyneoptera</taxon>
        <taxon>Phasmatodea</taxon>
        <taxon>Verophasmatodea</taxon>
        <taxon>Anareolatae</taxon>
        <taxon>Phasmatidae</taxon>
        <taxon>Eurycanthinae</taxon>
        <taxon>Dryococelus</taxon>
    </lineage>
</organism>
<keyword evidence="6" id="KW-0378">Hydrolase</keyword>
<dbReference type="InterPro" id="IPR043502">
    <property type="entry name" value="DNA/RNA_pol_sf"/>
</dbReference>
<dbReference type="Gene3D" id="3.10.20.370">
    <property type="match status" value="1"/>
</dbReference>
<keyword evidence="10" id="KW-1185">Reference proteome</keyword>
<keyword evidence="5" id="KW-0255">Endonuclease</keyword>
<dbReference type="SUPFAM" id="SSF56672">
    <property type="entry name" value="DNA/RNA polymerases"/>
    <property type="match status" value="1"/>
</dbReference>